<dbReference type="Proteomes" id="UP000179807">
    <property type="component" value="Unassembled WGS sequence"/>
</dbReference>
<dbReference type="VEuPathDB" id="TrichDB:TRFO_27939"/>
<feature type="compositionally biased region" description="Acidic residues" evidence="1">
    <location>
        <begin position="121"/>
        <end position="163"/>
    </location>
</feature>
<evidence type="ECO:0000313" key="3">
    <source>
        <dbReference type="Proteomes" id="UP000179807"/>
    </source>
</evidence>
<feature type="compositionally biased region" description="Basic and acidic residues" evidence="1">
    <location>
        <begin position="307"/>
        <end position="325"/>
    </location>
</feature>
<feature type="region of interest" description="Disordered" evidence="1">
    <location>
        <begin position="21"/>
        <end position="102"/>
    </location>
</feature>
<gene>
    <name evidence="2" type="ORF">TRFO_27939</name>
</gene>
<dbReference type="RefSeq" id="XP_068357690.1">
    <property type="nucleotide sequence ID" value="XM_068505862.1"/>
</dbReference>
<feature type="compositionally biased region" description="Acidic residues" evidence="1">
    <location>
        <begin position="24"/>
        <end position="38"/>
    </location>
</feature>
<proteinExistence type="predicted"/>
<evidence type="ECO:0000256" key="1">
    <source>
        <dbReference type="SAM" id="MobiDB-lite"/>
    </source>
</evidence>
<reference evidence="2" key="1">
    <citation type="submission" date="2016-10" db="EMBL/GenBank/DDBJ databases">
        <authorList>
            <person name="Benchimol M."/>
            <person name="Almeida L.G."/>
            <person name="Vasconcelos A.T."/>
            <person name="Perreira-Neves A."/>
            <person name="Rosa I.A."/>
            <person name="Tasca T."/>
            <person name="Bogo M.R."/>
            <person name="de Souza W."/>
        </authorList>
    </citation>
    <scope>NUCLEOTIDE SEQUENCE [LARGE SCALE GENOMIC DNA]</scope>
    <source>
        <strain evidence="2">K</strain>
    </source>
</reference>
<feature type="compositionally biased region" description="Polar residues" evidence="1">
    <location>
        <begin position="69"/>
        <end position="83"/>
    </location>
</feature>
<feature type="region of interest" description="Disordered" evidence="1">
    <location>
        <begin position="301"/>
        <end position="325"/>
    </location>
</feature>
<keyword evidence="3" id="KW-1185">Reference proteome</keyword>
<sequence>MDNQEQIEEINRDDFIESLIQDSFNEEDNYAYESEDHDDSYKADYYYDNDDEENGISFFRKKKKPEGTSKYTPSNASSPTPETQKSKSNGKAKKKSSLSNSYDPSYSDFLASFLSGEDNYDNYNDDTYDDELLDDNNDDDYYYNDDDYYYNDDDNYYNDDDNYYNDNDNYYNDDDNYYNDDSYYENDDFDYLEGQENSYHKLLEKLKEADINYSPYRKHKHSHISPSQKYEMKRRVKKVARKQAKKAIRQTSNDSVNMMAALQLYKKYGLPALLLTGGLTNQNVLNNGNLLPFLLLEGKGKNRNKKPSFDEQKLRELVKQEMEKK</sequence>
<dbReference type="GeneID" id="94840566"/>
<accession>A0A1J4K0S3</accession>
<dbReference type="AlphaFoldDB" id="A0A1J4K0S3"/>
<comment type="caution">
    <text evidence="2">The sequence shown here is derived from an EMBL/GenBank/DDBJ whole genome shotgun (WGS) entry which is preliminary data.</text>
</comment>
<name>A0A1J4K0S3_9EUKA</name>
<feature type="region of interest" description="Disordered" evidence="1">
    <location>
        <begin position="121"/>
        <end position="172"/>
    </location>
</feature>
<organism evidence="2 3">
    <name type="scientific">Tritrichomonas foetus</name>
    <dbReference type="NCBI Taxonomy" id="1144522"/>
    <lineage>
        <taxon>Eukaryota</taxon>
        <taxon>Metamonada</taxon>
        <taxon>Parabasalia</taxon>
        <taxon>Tritrichomonadida</taxon>
        <taxon>Tritrichomonadidae</taxon>
        <taxon>Tritrichomonas</taxon>
    </lineage>
</organism>
<protein>
    <submittedName>
        <fullName evidence="2">Uncharacterized protein</fullName>
    </submittedName>
</protein>
<evidence type="ECO:0000313" key="2">
    <source>
        <dbReference type="EMBL" id="OHT04554.1"/>
    </source>
</evidence>
<dbReference type="EMBL" id="MLAK01000789">
    <property type="protein sequence ID" value="OHT04554.1"/>
    <property type="molecule type" value="Genomic_DNA"/>
</dbReference>